<dbReference type="PANTHER" id="PTHR13136">
    <property type="entry name" value="TESTIS DEVELOPMENT PROTEIN PRTD"/>
    <property type="match status" value="1"/>
</dbReference>
<gene>
    <name evidence="3" type="ORF">GSLYS_00000877001</name>
</gene>
<feature type="region of interest" description="Disordered" evidence="1">
    <location>
        <begin position="656"/>
        <end position="690"/>
    </location>
</feature>
<dbReference type="GO" id="GO:0045944">
    <property type="term" value="P:positive regulation of transcription by RNA polymerase II"/>
    <property type="evidence" value="ECO:0007669"/>
    <property type="project" value="TreeGrafter"/>
</dbReference>
<accession>A0AAV2GZ78</accession>
<feature type="compositionally biased region" description="Polar residues" evidence="1">
    <location>
        <begin position="490"/>
        <end position="500"/>
    </location>
</feature>
<feature type="region of interest" description="Disordered" evidence="1">
    <location>
        <begin position="1167"/>
        <end position="1235"/>
    </location>
</feature>
<feature type="compositionally biased region" description="Low complexity" evidence="1">
    <location>
        <begin position="1187"/>
        <end position="1207"/>
    </location>
</feature>
<evidence type="ECO:0000259" key="2">
    <source>
        <dbReference type="Pfam" id="PF23154"/>
    </source>
</evidence>
<protein>
    <recommendedName>
        <fullName evidence="2">KANSL3 helical domain-containing protein</fullName>
    </recommendedName>
</protein>
<dbReference type="InterPro" id="IPR056519">
    <property type="entry name" value="KANSL3_1st"/>
</dbReference>
<comment type="caution">
    <text evidence="3">The sequence shown here is derived from an EMBL/GenBank/DDBJ whole genome shotgun (WGS) entry which is preliminary data.</text>
</comment>
<dbReference type="SUPFAM" id="SSF53474">
    <property type="entry name" value="alpha/beta-Hydrolases"/>
    <property type="match status" value="1"/>
</dbReference>
<keyword evidence="4" id="KW-1185">Reference proteome</keyword>
<feature type="region of interest" description="Disordered" evidence="1">
    <location>
        <begin position="532"/>
        <end position="551"/>
    </location>
</feature>
<reference evidence="3 4" key="1">
    <citation type="submission" date="2024-04" db="EMBL/GenBank/DDBJ databases">
        <authorList>
            <consortium name="Genoscope - CEA"/>
            <person name="William W."/>
        </authorList>
    </citation>
    <scope>NUCLEOTIDE SEQUENCE [LARGE SCALE GENOMIC DNA]</scope>
</reference>
<evidence type="ECO:0000313" key="3">
    <source>
        <dbReference type="EMBL" id="CAL1526700.1"/>
    </source>
</evidence>
<dbReference type="Gene3D" id="3.40.50.1820">
    <property type="entry name" value="alpha/beta hydrolase"/>
    <property type="match status" value="1"/>
</dbReference>
<feature type="region of interest" description="Disordered" evidence="1">
    <location>
        <begin position="902"/>
        <end position="925"/>
    </location>
</feature>
<feature type="region of interest" description="Disordered" evidence="1">
    <location>
        <begin position="600"/>
        <end position="625"/>
    </location>
</feature>
<evidence type="ECO:0000256" key="1">
    <source>
        <dbReference type="SAM" id="MobiDB-lite"/>
    </source>
</evidence>
<evidence type="ECO:0000313" key="4">
    <source>
        <dbReference type="Proteomes" id="UP001497497"/>
    </source>
</evidence>
<organism evidence="3 4">
    <name type="scientific">Lymnaea stagnalis</name>
    <name type="common">Great pond snail</name>
    <name type="synonym">Helix stagnalis</name>
    <dbReference type="NCBI Taxonomy" id="6523"/>
    <lineage>
        <taxon>Eukaryota</taxon>
        <taxon>Metazoa</taxon>
        <taxon>Spiralia</taxon>
        <taxon>Lophotrochozoa</taxon>
        <taxon>Mollusca</taxon>
        <taxon>Gastropoda</taxon>
        <taxon>Heterobranchia</taxon>
        <taxon>Euthyneura</taxon>
        <taxon>Panpulmonata</taxon>
        <taxon>Hygrophila</taxon>
        <taxon>Lymnaeoidea</taxon>
        <taxon>Lymnaeidae</taxon>
        <taxon>Lymnaea</taxon>
    </lineage>
</organism>
<dbReference type="InterPro" id="IPR026555">
    <property type="entry name" value="NSL3/Tex30"/>
</dbReference>
<dbReference type="EMBL" id="CAXITT010000008">
    <property type="protein sequence ID" value="CAL1526700.1"/>
    <property type="molecule type" value="Genomic_DNA"/>
</dbReference>
<dbReference type="GO" id="GO:0044545">
    <property type="term" value="C:NSL complex"/>
    <property type="evidence" value="ECO:0007669"/>
    <property type="project" value="TreeGrafter"/>
</dbReference>
<sequence length="1235" mass="132107">MSTFEEHISTPRFLGFSQKYSNELNVVTIDHCYAKPWSSHPDASNARPLQMLFMDKFPRATEKQRSPDIIEVADSEEIPPMYDVTKARALMSDCERHASQLRPDYVDSKEDWEDHIANVRTSWSVLQNRIFAKVMRVLQADRLARLSITGTKNEPIQRRLQIDKAAKRVRFAFANIGWEMTLILWLHNLFLENLRGQLLTSYLEVLQTLKVKIPSLVERLIHGTTATQGSLSTESLGGLLKRTWDPVLSVINQQKLKKLPDNPLMLVISSNSSSGSVATAIKRLKFWQSQLAGMGKVINVVPVNTSTSITIANYVENMIATTRSKILEMKSHFPGRPIILIGWQVGALVATHVALMEVVQAVVCLGFPTMGVCGNRGEIDDQIYNCRTPTLFVVGQNASSCVLDTLEDIRERLRVDTGLVLLGGADDQLRMSRAKKRSCGVTQSMVDRCIMDEMFQFLGNILSQAVAAPENTVEETEVNKKQRKRKQKDISSAASSQTTEHVPKQTGVKTIKSIKIAKTGTVTYSSQLGLTGQVAKRASPKKRSNVSSEASNTKPMLHLSFPMIAASTESTKCLSKVSEAAAIASAPELSNLLQSIKPTYLDNQKPSGPPTPVTPVTKPTTGHINSTIPSTTALTLSRFLASSGFFRTGTLIKSAEAHSDDSEVGSKSSVDSSPEKSENSSETSLKQPQILIRTGTTSAPFSIPLTLTMASKVLKSSPLMKITGSSSTSAQIQQLFTSISSSAMPIVTSTMTTSSLHTMSSFLSSAPNSSSSSAAIGLATLARNCSTSSSGVTFSSPAVTTTTTSLGASVIDIGGDKVSMKETPPSTTAPCTVSIDLGQITTLSNTSNVMKLIRSSSKISLIPNVKQFSGPSEKLVLTSPQSDSQPSIATLSSLSHIPQAKSTKDASAITPSVTTPSVTTPSVTTPSSHVKLQQAHTSDATKTFSVPTVLSPSKISQGFTTTQHLSPSTGLITFKLSGPSVGTSAAVKSSDIGNDETDGQPKINSHSKDHVNIQYQHCTLSPGTRLSSTGPLIGAVTKAGVDQNVSTITSKTFSTNPTSLIITPGNKLGTAQIVLQCRTTPALQQPIKTTTIATSSQQPAKLSAPSTPLIPAKSICTLPESVKSNTPAVTSAEELTLLRNETIGRVTSISSKTPVTQTDTCQVVFSTHDNQDPVTKPSVKTVPSPPLSLASPATGSISKGSKSVSASYTATPKSVLSTAASTRTRRIRTPKQYDL</sequence>
<feature type="domain" description="KANSL3 helical" evidence="2">
    <location>
        <begin position="102"/>
        <end position="228"/>
    </location>
</feature>
<dbReference type="Pfam" id="PF23154">
    <property type="entry name" value="KANSL3_1st"/>
    <property type="match status" value="1"/>
</dbReference>
<dbReference type="AlphaFoldDB" id="A0AAV2GZ78"/>
<dbReference type="InterPro" id="IPR029058">
    <property type="entry name" value="AB_hydrolase_fold"/>
</dbReference>
<feature type="region of interest" description="Disordered" evidence="1">
    <location>
        <begin position="469"/>
        <end position="507"/>
    </location>
</feature>
<name>A0AAV2GZ78_LYMST</name>
<proteinExistence type="predicted"/>
<dbReference type="PANTHER" id="PTHR13136:SF16">
    <property type="entry name" value="KAT8 REGULATORY NSL COMPLEX SUBUNIT 3"/>
    <property type="match status" value="1"/>
</dbReference>
<dbReference type="Proteomes" id="UP001497497">
    <property type="component" value="Unassembled WGS sequence"/>
</dbReference>
<feature type="compositionally biased region" description="Low complexity" evidence="1">
    <location>
        <begin position="910"/>
        <end position="925"/>
    </location>
</feature>